<keyword evidence="1" id="KW-0732">Signal</keyword>
<feature type="signal peptide" evidence="1">
    <location>
        <begin position="1"/>
        <end position="26"/>
    </location>
</feature>
<dbReference type="STRING" id="1288826.MSNKSG1_15302"/>
<dbReference type="RefSeq" id="WP_008940187.1">
    <property type="nucleotide sequence ID" value="NZ_APAT01000022.1"/>
</dbReference>
<sequence length="97" mass="10216">MKKSTARLTTGLFLAASLFTSAVVSAHQGDNSGMGMSGGGSGNMMQMMNMEGMAEMMKVMSSLSEDDREAMQDACLKMMKSHSGASMESDHHGNAAK</sequence>
<proteinExistence type="predicted"/>
<dbReference type="Proteomes" id="UP000011960">
    <property type="component" value="Unassembled WGS sequence"/>
</dbReference>
<feature type="chain" id="PRO_5004081370" description="DUF305 domain-containing protein" evidence="1">
    <location>
        <begin position="27"/>
        <end position="97"/>
    </location>
</feature>
<comment type="caution">
    <text evidence="2">The sequence shown here is derived from an EMBL/GenBank/DDBJ whole genome shotgun (WGS) entry which is preliminary data.</text>
</comment>
<protein>
    <recommendedName>
        <fullName evidence="4">DUF305 domain-containing protein</fullName>
    </recommendedName>
</protein>
<dbReference type="AlphaFoldDB" id="M7D1Q9"/>
<organism evidence="2 3">
    <name type="scientific">Marinobacter santoriniensis NKSG1</name>
    <dbReference type="NCBI Taxonomy" id="1288826"/>
    <lineage>
        <taxon>Bacteria</taxon>
        <taxon>Pseudomonadati</taxon>
        <taxon>Pseudomonadota</taxon>
        <taxon>Gammaproteobacteria</taxon>
        <taxon>Pseudomonadales</taxon>
        <taxon>Marinobacteraceae</taxon>
        <taxon>Marinobacter</taxon>
    </lineage>
</organism>
<evidence type="ECO:0008006" key="4">
    <source>
        <dbReference type="Google" id="ProtNLM"/>
    </source>
</evidence>
<gene>
    <name evidence="2" type="ORF">MSNKSG1_15302</name>
</gene>
<name>M7D1Q9_9GAMM</name>
<evidence type="ECO:0000313" key="2">
    <source>
        <dbReference type="EMBL" id="EMP54688.1"/>
    </source>
</evidence>
<accession>M7D1Q9</accession>
<reference evidence="2 3" key="1">
    <citation type="journal article" date="2013" name="Genome Announc.">
        <title>Genome Sequence of Hydrothermal Arsenic-Respiring Bacterium Marinobacter santoriniensis NKSG1T.</title>
        <authorList>
            <person name="Handley K.M."/>
            <person name="Upton M."/>
            <person name="Beatson S.A."/>
            <person name="Hery M."/>
            <person name="Lloyd J.R."/>
        </authorList>
    </citation>
    <scope>NUCLEOTIDE SEQUENCE [LARGE SCALE GENOMIC DNA]</scope>
    <source>
        <strain evidence="2 3">NKSG1</strain>
    </source>
</reference>
<dbReference type="EMBL" id="APAT01000022">
    <property type="protein sequence ID" value="EMP54688.1"/>
    <property type="molecule type" value="Genomic_DNA"/>
</dbReference>
<keyword evidence="3" id="KW-1185">Reference proteome</keyword>
<dbReference type="PATRIC" id="fig|1288826.3.peg.3043"/>
<evidence type="ECO:0000256" key="1">
    <source>
        <dbReference type="SAM" id="SignalP"/>
    </source>
</evidence>
<evidence type="ECO:0000313" key="3">
    <source>
        <dbReference type="Proteomes" id="UP000011960"/>
    </source>
</evidence>